<evidence type="ECO:0000256" key="3">
    <source>
        <dbReference type="ARBA" id="ARBA00022763"/>
    </source>
</evidence>
<evidence type="ECO:0000313" key="10">
    <source>
        <dbReference type="EMBL" id="MDR7306345.1"/>
    </source>
</evidence>
<evidence type="ECO:0000313" key="11">
    <source>
        <dbReference type="Proteomes" id="UP001268089"/>
    </source>
</evidence>
<sequence>MCINFQPAANPAFLAERLGPLEPPVGQWPQDIYPGYVAPVAVRCRSQGASAAALRLAQFGLVPHWCADAAQARDISRKTYNARSETAASKPSFRSAWAAGQWVLVPMECFFEPCWEDAPAHGGRPTRWRIGRADGQPFAVAGLWDRWTDPASGAQAGSFTVLTVNADGHTVTGRMHRPDEEKRMPVIVPPAHYADWLNASPAQALDLMRAAPASELTAAPAPLNPDTPAPPQTLPLF</sequence>
<name>A0ABU1ZLC2_9BURK</name>
<evidence type="ECO:0000256" key="6">
    <source>
        <dbReference type="ARBA" id="ARBA00023125"/>
    </source>
</evidence>
<comment type="caution">
    <text evidence="10">The sequence shown here is derived from an EMBL/GenBank/DDBJ whole genome shotgun (WGS) entry which is preliminary data.</text>
</comment>
<keyword evidence="5" id="KW-0190">Covalent protein-DNA linkage</keyword>
<dbReference type="Proteomes" id="UP001268089">
    <property type="component" value="Unassembled WGS sequence"/>
</dbReference>
<dbReference type="PANTHER" id="PTHR13604:SF0">
    <property type="entry name" value="ABASIC SITE PROCESSING PROTEIN HMCES"/>
    <property type="match status" value="1"/>
</dbReference>
<proteinExistence type="inferred from homology"/>
<organism evidence="10 11">
    <name type="scientific">Rhodoferax saidenbachensis</name>
    <dbReference type="NCBI Taxonomy" id="1484693"/>
    <lineage>
        <taxon>Bacteria</taxon>
        <taxon>Pseudomonadati</taxon>
        <taxon>Pseudomonadota</taxon>
        <taxon>Betaproteobacteria</taxon>
        <taxon>Burkholderiales</taxon>
        <taxon>Comamonadaceae</taxon>
        <taxon>Rhodoferax</taxon>
    </lineage>
</organism>
<evidence type="ECO:0000256" key="8">
    <source>
        <dbReference type="RuleBase" id="RU364100"/>
    </source>
</evidence>
<keyword evidence="7" id="KW-0456">Lyase</keyword>
<accession>A0ABU1ZLC2</accession>
<dbReference type="EMBL" id="JAVDXO010000003">
    <property type="protein sequence ID" value="MDR7306345.1"/>
    <property type="molecule type" value="Genomic_DNA"/>
</dbReference>
<dbReference type="SUPFAM" id="SSF143081">
    <property type="entry name" value="BB1717-like"/>
    <property type="match status" value="1"/>
</dbReference>
<reference evidence="10 11" key="1">
    <citation type="submission" date="2023-07" db="EMBL/GenBank/DDBJ databases">
        <title>Sorghum-associated microbial communities from plants grown in Nebraska, USA.</title>
        <authorList>
            <person name="Schachtman D."/>
        </authorList>
    </citation>
    <scope>NUCLEOTIDE SEQUENCE [LARGE SCALE GENOMIC DNA]</scope>
    <source>
        <strain evidence="10 11">BE308</strain>
    </source>
</reference>
<comment type="similarity">
    <text evidence="1 8">Belongs to the SOS response-associated peptidase family.</text>
</comment>
<dbReference type="Gene3D" id="3.90.1680.10">
    <property type="entry name" value="SOS response associated peptidase-like"/>
    <property type="match status" value="1"/>
</dbReference>
<dbReference type="RefSeq" id="WP_310341300.1">
    <property type="nucleotide sequence ID" value="NZ_JAVDXO010000003.1"/>
</dbReference>
<evidence type="ECO:0000256" key="1">
    <source>
        <dbReference type="ARBA" id="ARBA00008136"/>
    </source>
</evidence>
<dbReference type="InterPro" id="IPR036590">
    <property type="entry name" value="SRAP-like"/>
</dbReference>
<keyword evidence="4 8" id="KW-0378">Hydrolase</keyword>
<keyword evidence="6" id="KW-0238">DNA-binding</keyword>
<keyword evidence="2 8" id="KW-0645">Protease</keyword>
<evidence type="ECO:0000256" key="2">
    <source>
        <dbReference type="ARBA" id="ARBA00022670"/>
    </source>
</evidence>
<dbReference type="Pfam" id="PF02586">
    <property type="entry name" value="SRAP"/>
    <property type="match status" value="1"/>
</dbReference>
<evidence type="ECO:0000256" key="5">
    <source>
        <dbReference type="ARBA" id="ARBA00023124"/>
    </source>
</evidence>
<evidence type="ECO:0000256" key="7">
    <source>
        <dbReference type="ARBA" id="ARBA00023239"/>
    </source>
</evidence>
<evidence type="ECO:0000256" key="9">
    <source>
        <dbReference type="SAM" id="MobiDB-lite"/>
    </source>
</evidence>
<evidence type="ECO:0000256" key="4">
    <source>
        <dbReference type="ARBA" id="ARBA00022801"/>
    </source>
</evidence>
<keyword evidence="11" id="KW-1185">Reference proteome</keyword>
<feature type="compositionally biased region" description="Pro residues" evidence="9">
    <location>
        <begin position="222"/>
        <end position="237"/>
    </location>
</feature>
<feature type="region of interest" description="Disordered" evidence="9">
    <location>
        <begin position="218"/>
        <end position="237"/>
    </location>
</feature>
<dbReference type="PANTHER" id="PTHR13604">
    <property type="entry name" value="DC12-RELATED"/>
    <property type="match status" value="1"/>
</dbReference>
<dbReference type="InterPro" id="IPR003738">
    <property type="entry name" value="SRAP"/>
</dbReference>
<gene>
    <name evidence="10" type="ORF">J2X15_001628</name>
</gene>
<protein>
    <recommendedName>
        <fullName evidence="8">Abasic site processing protein</fullName>
        <ecNumber evidence="8">3.4.-.-</ecNumber>
    </recommendedName>
</protein>
<dbReference type="EC" id="3.4.-.-" evidence="8"/>
<keyword evidence="3" id="KW-0227">DNA damage</keyword>